<evidence type="ECO:0000313" key="2">
    <source>
        <dbReference type="Proteomes" id="UP000663042"/>
    </source>
</evidence>
<reference evidence="1 2" key="1">
    <citation type="submission" date="2020-10" db="EMBL/GenBank/DDBJ databases">
        <title>Novel bacteriophages targeting Providencia spp. as potential agents for phage therapy.</title>
        <authorList>
            <person name="Rakov C."/>
            <person name="Alkalay-Oren S."/>
            <person name="Coppenhagen-Glazer S."/>
            <person name="Hazan R."/>
        </authorList>
    </citation>
    <scope>NUCLEOTIDE SEQUENCE [LARGE SCALE GENOMIC DNA]</scope>
</reference>
<protein>
    <submittedName>
        <fullName evidence="1">Uncharacterized protein</fullName>
    </submittedName>
</protein>
<dbReference type="EMBL" id="MW057857">
    <property type="protein sequence ID" value="QPB12225.1"/>
    <property type="molecule type" value="Genomic_DNA"/>
</dbReference>
<proteinExistence type="predicted"/>
<dbReference type="KEGG" id="vg:65132572"/>
<accession>A0A873WQE2</accession>
<name>A0A873WQE2_9CAUD</name>
<evidence type="ECO:0000313" key="1">
    <source>
        <dbReference type="EMBL" id="QPB12225.1"/>
    </source>
</evidence>
<keyword evidence="2" id="KW-1185">Reference proteome</keyword>
<dbReference type="GeneID" id="65132572"/>
<dbReference type="RefSeq" id="YP_010114012.1">
    <property type="nucleotide sequence ID" value="NC_055910.1"/>
</dbReference>
<dbReference type="Proteomes" id="UP000663042">
    <property type="component" value="Segment"/>
</dbReference>
<sequence length="155" mass="18016">MEQFCVKVTYLHDSMDCETCGGGYASGWLVECEKHPEANISLIPSAHCYDSVDYDYVENVFREWIKNGIVIADAPVLTEDQLNDWDFMRFLMPDLYQVVKQSYTNTKGDVVFYDEVICKVDNIQLIEEYLSRVYKSSVTAIRNNEYFGDYGEYDD</sequence>
<organism evidence="1 2">
    <name type="scientific">Providencia phage PSTCR5</name>
    <dbReference type="NCBI Taxonomy" id="2783547"/>
    <lineage>
        <taxon>Viruses</taxon>
        <taxon>Duplodnaviria</taxon>
        <taxon>Heunggongvirae</taxon>
        <taxon>Uroviricota</taxon>
        <taxon>Caudoviricetes</taxon>
        <taxon>Demerecviridae</taxon>
        <taxon>Priunavirus</taxon>
        <taxon>Priunavirus PSTCR5</taxon>
    </lineage>
</organism>